<dbReference type="InterPro" id="IPR028081">
    <property type="entry name" value="Leu-bd"/>
</dbReference>
<dbReference type="Proteomes" id="UP000290637">
    <property type="component" value="Chromosome"/>
</dbReference>
<evidence type="ECO:0000256" key="2">
    <source>
        <dbReference type="ARBA" id="ARBA00022729"/>
    </source>
</evidence>
<name>A0A4P6L469_9BURK</name>
<evidence type="ECO:0000259" key="3">
    <source>
        <dbReference type="Pfam" id="PF13458"/>
    </source>
</evidence>
<organism evidence="4 5">
    <name type="scientific">Pseudoduganella lutea</name>
    <dbReference type="NCBI Taxonomy" id="321985"/>
    <lineage>
        <taxon>Bacteria</taxon>
        <taxon>Pseudomonadati</taxon>
        <taxon>Pseudomonadota</taxon>
        <taxon>Betaproteobacteria</taxon>
        <taxon>Burkholderiales</taxon>
        <taxon>Oxalobacteraceae</taxon>
        <taxon>Telluria group</taxon>
        <taxon>Pseudoduganella</taxon>
    </lineage>
</organism>
<dbReference type="KEGG" id="plue:EWM63_28235"/>
<dbReference type="InterPro" id="IPR051010">
    <property type="entry name" value="BCAA_transport"/>
</dbReference>
<dbReference type="EMBL" id="CP035913">
    <property type="protein sequence ID" value="QBE66381.1"/>
    <property type="molecule type" value="Genomic_DNA"/>
</dbReference>
<gene>
    <name evidence="4" type="ORF">EWM63_28235</name>
</gene>
<evidence type="ECO:0000313" key="4">
    <source>
        <dbReference type="EMBL" id="QBE66381.1"/>
    </source>
</evidence>
<dbReference type="Pfam" id="PF13458">
    <property type="entry name" value="Peripla_BP_6"/>
    <property type="match status" value="1"/>
</dbReference>
<sequence length="393" mass="41525">MRTPASTLKIGHCLPLTGSAARAGRSARLASSAWHDDVNARGGLLGRRVEFVCHDTQSDDGNIAGLYRRLMDEDKADLLLAQGAAAVASALPLVAHRERFLLSLREQEGNAGFPYDGHFSLVHAAYDRSAALTEGFFELASAQQPPPRTVGFISADADFARDPIRAAKAMAAKFGLDVVHDATYPLMATDFRSHVANAVRAGCDVLVLCSYLDDGMGLVEAIRACGGPLSMVGGVMVGFAHATVRQALGTSLAGFVNCAHILPASTALPAPLERALGTSASAASLDEGDTHCRDSASLAYLQLQVLEQAVLHAGGIDKEGLAASMRSAVFDTLAGNVGFDRRGEWKQAKAVQVQYQPPGNGAPTQVEIIVAPPALAAGRMLYPFSERHRWQGR</sequence>
<dbReference type="InterPro" id="IPR028082">
    <property type="entry name" value="Peripla_BP_I"/>
</dbReference>
<dbReference type="RefSeq" id="WP_130189489.1">
    <property type="nucleotide sequence ID" value="NZ_CP035913.1"/>
</dbReference>
<feature type="domain" description="Leucine-binding protein" evidence="3">
    <location>
        <begin position="7"/>
        <end position="342"/>
    </location>
</feature>
<evidence type="ECO:0000256" key="1">
    <source>
        <dbReference type="ARBA" id="ARBA00010062"/>
    </source>
</evidence>
<dbReference type="PANTHER" id="PTHR30483">
    <property type="entry name" value="LEUCINE-SPECIFIC-BINDING PROTEIN"/>
    <property type="match status" value="1"/>
</dbReference>
<keyword evidence="2" id="KW-0732">Signal</keyword>
<reference evidence="4 5" key="1">
    <citation type="submission" date="2019-02" db="EMBL/GenBank/DDBJ databases">
        <title>Draft Genome Sequences of Six Type Strains of the Genus Massilia.</title>
        <authorList>
            <person name="Miess H."/>
            <person name="Frediansyhah A."/>
            <person name="Gross H."/>
        </authorList>
    </citation>
    <scope>NUCLEOTIDE SEQUENCE [LARGE SCALE GENOMIC DNA]</scope>
    <source>
        <strain evidence="4 5">DSM 17473</strain>
    </source>
</reference>
<dbReference type="PANTHER" id="PTHR30483:SF6">
    <property type="entry name" value="PERIPLASMIC BINDING PROTEIN OF ABC TRANSPORTER FOR NATURAL AMINO ACIDS"/>
    <property type="match status" value="1"/>
</dbReference>
<dbReference type="AlphaFoldDB" id="A0A4P6L469"/>
<proteinExistence type="inferred from homology"/>
<dbReference type="Gene3D" id="3.40.50.2300">
    <property type="match status" value="2"/>
</dbReference>
<comment type="similarity">
    <text evidence="1">Belongs to the leucine-binding protein family.</text>
</comment>
<dbReference type="OrthoDB" id="7337537at2"/>
<accession>A0A4P6L469</accession>
<keyword evidence="5" id="KW-1185">Reference proteome</keyword>
<evidence type="ECO:0000313" key="5">
    <source>
        <dbReference type="Proteomes" id="UP000290637"/>
    </source>
</evidence>
<dbReference type="SUPFAM" id="SSF53822">
    <property type="entry name" value="Periplasmic binding protein-like I"/>
    <property type="match status" value="1"/>
</dbReference>
<protein>
    <submittedName>
        <fullName evidence="4">Branched-chain amino acid ABC transporter substrate-binding protein</fullName>
    </submittedName>
</protein>